<reference evidence="1 2" key="1">
    <citation type="submission" date="2022-01" db="EMBL/GenBank/DDBJ databases">
        <title>A chromosomal length assembly of Cordylochernes scorpioides.</title>
        <authorList>
            <person name="Zeh D."/>
            <person name="Zeh J."/>
        </authorList>
    </citation>
    <scope>NUCLEOTIDE SEQUENCE [LARGE SCALE GENOMIC DNA]</scope>
    <source>
        <strain evidence="1">IN4F17</strain>
        <tissue evidence="1">Whole Body</tissue>
    </source>
</reference>
<evidence type="ECO:0000313" key="2">
    <source>
        <dbReference type="Proteomes" id="UP001235939"/>
    </source>
</evidence>
<sequence>MPRSKRPHSPSDMLSRDSEEAYRYKRYRVSYDRQYHLRGVYKDEYDLDHYHSSRYHHRYPEKRKHYRHGTCVASRLSLAMAARLSILCCPASGLEETERLTLTSTTSQLLALCCCIASSRAPSVEDDEDGHLIYRHGDVLQERCIYPSLT</sequence>
<dbReference type="Proteomes" id="UP001235939">
    <property type="component" value="Chromosome 20"/>
</dbReference>
<protein>
    <submittedName>
        <fullName evidence="1">CLK2</fullName>
    </submittedName>
</protein>
<organism evidence="1 2">
    <name type="scientific">Cordylochernes scorpioides</name>
    <dbReference type="NCBI Taxonomy" id="51811"/>
    <lineage>
        <taxon>Eukaryota</taxon>
        <taxon>Metazoa</taxon>
        <taxon>Ecdysozoa</taxon>
        <taxon>Arthropoda</taxon>
        <taxon>Chelicerata</taxon>
        <taxon>Arachnida</taxon>
        <taxon>Pseudoscorpiones</taxon>
        <taxon>Cheliferoidea</taxon>
        <taxon>Chernetidae</taxon>
        <taxon>Cordylochernes</taxon>
    </lineage>
</organism>
<evidence type="ECO:0000313" key="1">
    <source>
        <dbReference type="EMBL" id="UYV81681.1"/>
    </source>
</evidence>
<dbReference type="EMBL" id="CP092882">
    <property type="protein sequence ID" value="UYV81681.1"/>
    <property type="molecule type" value="Genomic_DNA"/>
</dbReference>
<gene>
    <name evidence="1" type="ORF">LAZ67_20001959</name>
</gene>
<proteinExistence type="predicted"/>
<accession>A0ABY6LKL3</accession>
<keyword evidence="2" id="KW-1185">Reference proteome</keyword>
<name>A0ABY6LKL3_9ARAC</name>